<feature type="domain" description="DUF218" evidence="2">
    <location>
        <begin position="43"/>
        <end position="182"/>
    </location>
</feature>
<sequence length="201" mass="22599">MIYHLMVFVVTVCAAYAGASIFINRFAHHLCRRGRMERPALSDTVIVLGAYTDGFRPSLPLQSRLKAALHLYRHGVVRTFVVSGGQGADETVSEARSMKRFLLLNGVPPEVIFEDIWSKDTWENLRNSKQVMNHVGLRTAVIVTSDYHLPRALAVARTLGMAVSGYAAYSTRREFQSAMREVFAHIQYTLKGRAPLFQERG</sequence>
<keyword evidence="4" id="KW-1185">Reference proteome</keyword>
<accession>A0ABW4JP98</accession>
<protein>
    <submittedName>
        <fullName evidence="3">YdcF family protein</fullName>
    </submittedName>
</protein>
<dbReference type="Proteomes" id="UP001597079">
    <property type="component" value="Unassembled WGS sequence"/>
</dbReference>
<proteinExistence type="predicted"/>
<dbReference type="PANTHER" id="PTHR30336:SF20">
    <property type="entry name" value="DUF218 DOMAIN-CONTAINING PROTEIN"/>
    <property type="match status" value="1"/>
</dbReference>
<evidence type="ECO:0000313" key="4">
    <source>
        <dbReference type="Proteomes" id="UP001597079"/>
    </source>
</evidence>
<dbReference type="RefSeq" id="WP_377945737.1">
    <property type="nucleotide sequence ID" value="NZ_JBHUCX010000099.1"/>
</dbReference>
<dbReference type="CDD" id="cd06259">
    <property type="entry name" value="YdcF-like"/>
    <property type="match status" value="1"/>
</dbReference>
<dbReference type="Gene3D" id="3.40.50.620">
    <property type="entry name" value="HUPs"/>
    <property type="match status" value="1"/>
</dbReference>
<reference evidence="4" key="1">
    <citation type="journal article" date="2019" name="Int. J. Syst. Evol. Microbiol.">
        <title>The Global Catalogue of Microorganisms (GCM) 10K type strain sequencing project: providing services to taxonomists for standard genome sequencing and annotation.</title>
        <authorList>
            <consortium name="The Broad Institute Genomics Platform"/>
            <consortium name="The Broad Institute Genome Sequencing Center for Infectious Disease"/>
            <person name="Wu L."/>
            <person name="Ma J."/>
        </authorList>
    </citation>
    <scope>NUCLEOTIDE SEQUENCE [LARGE SCALE GENOMIC DNA]</scope>
    <source>
        <strain evidence="4">CGMCC 1.12286</strain>
    </source>
</reference>
<dbReference type="Pfam" id="PF02698">
    <property type="entry name" value="DUF218"/>
    <property type="match status" value="1"/>
</dbReference>
<dbReference type="EMBL" id="JBHUCX010000099">
    <property type="protein sequence ID" value="MFD1677821.1"/>
    <property type="molecule type" value="Genomic_DNA"/>
</dbReference>
<keyword evidence="1" id="KW-1133">Transmembrane helix</keyword>
<dbReference type="InterPro" id="IPR051599">
    <property type="entry name" value="Cell_Envelope_Assoc"/>
</dbReference>
<keyword evidence="1" id="KW-0812">Transmembrane</keyword>
<evidence type="ECO:0000256" key="1">
    <source>
        <dbReference type="SAM" id="Phobius"/>
    </source>
</evidence>
<keyword evidence="1" id="KW-0472">Membrane</keyword>
<name>A0ABW4JP98_9BACL</name>
<evidence type="ECO:0000259" key="2">
    <source>
        <dbReference type="Pfam" id="PF02698"/>
    </source>
</evidence>
<gene>
    <name evidence="3" type="ORF">ACFSB2_24460</name>
</gene>
<feature type="transmembrane region" description="Helical" evidence="1">
    <location>
        <begin position="6"/>
        <end position="27"/>
    </location>
</feature>
<organism evidence="3 4">
    <name type="scientific">Alicyclobacillus fodiniaquatilis</name>
    <dbReference type="NCBI Taxonomy" id="1661150"/>
    <lineage>
        <taxon>Bacteria</taxon>
        <taxon>Bacillati</taxon>
        <taxon>Bacillota</taxon>
        <taxon>Bacilli</taxon>
        <taxon>Bacillales</taxon>
        <taxon>Alicyclobacillaceae</taxon>
        <taxon>Alicyclobacillus</taxon>
    </lineage>
</organism>
<evidence type="ECO:0000313" key="3">
    <source>
        <dbReference type="EMBL" id="MFD1677821.1"/>
    </source>
</evidence>
<dbReference type="PANTHER" id="PTHR30336">
    <property type="entry name" value="INNER MEMBRANE PROTEIN, PROBABLE PERMEASE"/>
    <property type="match status" value="1"/>
</dbReference>
<dbReference type="InterPro" id="IPR003848">
    <property type="entry name" value="DUF218"/>
</dbReference>
<comment type="caution">
    <text evidence="3">The sequence shown here is derived from an EMBL/GenBank/DDBJ whole genome shotgun (WGS) entry which is preliminary data.</text>
</comment>
<dbReference type="InterPro" id="IPR014729">
    <property type="entry name" value="Rossmann-like_a/b/a_fold"/>
</dbReference>